<accession>A0A4R8MKT5</accession>
<dbReference type="RefSeq" id="WP_194235715.1">
    <property type="nucleotide sequence ID" value="NZ_SORL01000007.1"/>
</dbReference>
<organism evidence="1 2">
    <name type="scientific">Algibacter lectus</name>
    <dbReference type="NCBI Taxonomy" id="221126"/>
    <lineage>
        <taxon>Bacteria</taxon>
        <taxon>Pseudomonadati</taxon>
        <taxon>Bacteroidota</taxon>
        <taxon>Flavobacteriia</taxon>
        <taxon>Flavobacteriales</taxon>
        <taxon>Flavobacteriaceae</taxon>
        <taxon>Algibacter</taxon>
    </lineage>
</organism>
<evidence type="ECO:0000313" key="2">
    <source>
        <dbReference type="Proteomes" id="UP000294824"/>
    </source>
</evidence>
<proteinExistence type="predicted"/>
<dbReference type="Proteomes" id="UP000294824">
    <property type="component" value="Unassembled WGS sequence"/>
</dbReference>
<dbReference type="AlphaFoldDB" id="A0A4R8MKT5"/>
<gene>
    <name evidence="1" type="ORF">DFQ06_1477</name>
</gene>
<keyword evidence="2" id="KW-1185">Reference proteome</keyword>
<evidence type="ECO:0000313" key="1">
    <source>
        <dbReference type="EMBL" id="TDY64565.1"/>
    </source>
</evidence>
<comment type="caution">
    <text evidence="1">The sequence shown here is derived from an EMBL/GenBank/DDBJ whole genome shotgun (WGS) entry which is preliminary data.</text>
</comment>
<protein>
    <submittedName>
        <fullName evidence="1">Uncharacterized protein</fullName>
    </submittedName>
</protein>
<dbReference type="EMBL" id="SORL01000007">
    <property type="protein sequence ID" value="TDY64565.1"/>
    <property type="molecule type" value="Genomic_DNA"/>
</dbReference>
<sequence>MNSITANQIQVKSVVGDDYSYVTIGVTWKGKENLEIPTENDKTQVMWSHESAYGVVGSKVGDFIGCYGESSSLQEGIFTHRNIAELLIEKFSGLKYNELIWHENPLEKKLKSGKLRAKKAKWLPEKEADIVHLYSDQYIDVRNPKPEKTDFYVVYRENKGKSNWRHTWLMCSDETATRLREFNFSCLYIEESTIIGKKT</sequence>
<name>A0A4R8MKT5_9FLAO</name>
<reference evidence="1 2" key="1">
    <citation type="submission" date="2019-03" db="EMBL/GenBank/DDBJ databases">
        <title>Genomic Encyclopedia of Type Strains, Phase III (KMG-III): the genomes of soil and plant-associated and newly described type strains.</title>
        <authorList>
            <person name="Whitman W."/>
        </authorList>
    </citation>
    <scope>NUCLEOTIDE SEQUENCE [LARGE SCALE GENOMIC DNA]</scope>
    <source>
        <strain evidence="1 2">CECT 8301</strain>
    </source>
</reference>